<accession>A0A1I7FV81</accession>
<dbReference type="RefSeq" id="WP_093023983.1">
    <property type="nucleotide sequence ID" value="NZ_FPBK01000002.1"/>
</dbReference>
<evidence type="ECO:0000313" key="2">
    <source>
        <dbReference type="Proteomes" id="UP000199138"/>
    </source>
</evidence>
<dbReference type="AlphaFoldDB" id="A0A1I7FV81"/>
<sequence>MKALVPYTSVTEALPALDNGGRFYNWSSKANDGEITEAEVAKTGQIYIGTQKLILYLEMMLLGLSHNEQQSILNRLSPDLTKAYRKYQPKCWLPSQVQQSGVAASNAIVTGIPKLIDKKSEFQGFIMIPIAAGSTTVMTMIPLIEAYNVYELRDEATSETFIIAHTKQNAPLPEQRVVVGGILKKLKSDAKDTEEKQLFLEVQYHIDQPELANRLALQH</sequence>
<evidence type="ECO:0000313" key="1">
    <source>
        <dbReference type="EMBL" id="SFU40077.1"/>
    </source>
</evidence>
<name>A0A1I7FV81_9FLAO</name>
<organism evidence="1 2">
    <name type="scientific">Pustulibacterium marinum</name>
    <dbReference type="NCBI Taxonomy" id="1224947"/>
    <lineage>
        <taxon>Bacteria</taxon>
        <taxon>Pseudomonadati</taxon>
        <taxon>Bacteroidota</taxon>
        <taxon>Flavobacteriia</taxon>
        <taxon>Flavobacteriales</taxon>
        <taxon>Flavobacteriaceae</taxon>
        <taxon>Pustulibacterium</taxon>
    </lineage>
</organism>
<keyword evidence="2" id="KW-1185">Reference proteome</keyword>
<dbReference type="Proteomes" id="UP000199138">
    <property type="component" value="Unassembled WGS sequence"/>
</dbReference>
<dbReference type="OrthoDB" id="823324at2"/>
<proteinExistence type="predicted"/>
<gene>
    <name evidence="1" type="ORF">SAMN05216480_102265</name>
</gene>
<dbReference type="EMBL" id="FPBK01000002">
    <property type="protein sequence ID" value="SFU40077.1"/>
    <property type="molecule type" value="Genomic_DNA"/>
</dbReference>
<dbReference type="STRING" id="1224947.SAMN05216480_102265"/>
<protein>
    <submittedName>
        <fullName evidence="1">Uncharacterized protein</fullName>
    </submittedName>
</protein>
<reference evidence="1 2" key="1">
    <citation type="submission" date="2016-10" db="EMBL/GenBank/DDBJ databases">
        <authorList>
            <person name="de Groot N.N."/>
        </authorList>
    </citation>
    <scope>NUCLEOTIDE SEQUENCE [LARGE SCALE GENOMIC DNA]</scope>
    <source>
        <strain evidence="1 2">CGMCC 1.12333</strain>
    </source>
</reference>